<dbReference type="AlphaFoldDB" id="A0A4R4Z6G3"/>
<comment type="caution">
    <text evidence="1">The sequence shown here is derived from an EMBL/GenBank/DDBJ whole genome shotgun (WGS) entry which is preliminary data.</text>
</comment>
<evidence type="ECO:0000313" key="2">
    <source>
        <dbReference type="Proteomes" id="UP000295124"/>
    </source>
</evidence>
<evidence type="ECO:0000313" key="1">
    <source>
        <dbReference type="EMBL" id="TDD52684.1"/>
    </source>
</evidence>
<gene>
    <name evidence="1" type="ORF">E1263_28840</name>
</gene>
<dbReference type="EMBL" id="SMKX01000105">
    <property type="protein sequence ID" value="TDD52684.1"/>
    <property type="molecule type" value="Genomic_DNA"/>
</dbReference>
<proteinExistence type="predicted"/>
<evidence type="ECO:0008006" key="3">
    <source>
        <dbReference type="Google" id="ProtNLM"/>
    </source>
</evidence>
<protein>
    <recommendedName>
        <fullName evidence="3">HEPN domain-containing protein</fullName>
    </recommendedName>
</protein>
<accession>A0A4R4Z6G3</accession>
<dbReference type="OrthoDB" id="3828743at2"/>
<name>A0A4R4Z6G3_9ACTN</name>
<organism evidence="1 2">
    <name type="scientific">Kribbella antibiotica</name>
    <dbReference type="NCBI Taxonomy" id="190195"/>
    <lineage>
        <taxon>Bacteria</taxon>
        <taxon>Bacillati</taxon>
        <taxon>Actinomycetota</taxon>
        <taxon>Actinomycetes</taxon>
        <taxon>Propionibacteriales</taxon>
        <taxon>Kribbellaceae</taxon>
        <taxon>Kribbella</taxon>
    </lineage>
</organism>
<reference evidence="1 2" key="1">
    <citation type="submission" date="2019-03" db="EMBL/GenBank/DDBJ databases">
        <title>Draft genome sequences of novel Actinobacteria.</title>
        <authorList>
            <person name="Sahin N."/>
            <person name="Ay H."/>
            <person name="Saygin H."/>
        </authorList>
    </citation>
    <scope>NUCLEOTIDE SEQUENCE [LARGE SCALE GENOMIC DNA]</scope>
    <source>
        <strain evidence="1 2">JCM 13523</strain>
    </source>
</reference>
<keyword evidence="2" id="KW-1185">Reference proteome</keyword>
<dbReference type="RefSeq" id="WP_132172982.1">
    <property type="nucleotide sequence ID" value="NZ_SMKX01000105.1"/>
</dbReference>
<sequence>MGQARTRLSQARAFLDAADLISLEDEDLASDHVVAALSVLAGIAASDAACCAALGRRSRGQDHRQAIDLVQQVGADGKELANALRRLLDLKDNAHYGMRFVTAEQAKAAFRNASKLVEGATKLC</sequence>
<dbReference type="Proteomes" id="UP000295124">
    <property type="component" value="Unassembled WGS sequence"/>
</dbReference>